<dbReference type="Proteomes" id="UP000694888">
    <property type="component" value="Unplaced"/>
</dbReference>
<sequence length="115" mass="13257">MRTRTLDIGRQKAIRLLRGKSAIMILLSRSPVYRFVDSADVHFLLQLYCFSDKTSDFQYRQRKLPPSKKRNKQTNKQASKHKSKKASKNNSNNNNNNNNNNSNNNNSNNNNTGDV</sequence>
<proteinExistence type="predicted"/>
<evidence type="ECO:0000256" key="1">
    <source>
        <dbReference type="SAM" id="MobiDB-lite"/>
    </source>
</evidence>
<gene>
    <name evidence="3" type="primary">LOC118477422</name>
</gene>
<name>A0ABM1VQP3_APLCA</name>
<feature type="compositionally biased region" description="Basic residues" evidence="1">
    <location>
        <begin position="60"/>
        <end position="87"/>
    </location>
</feature>
<dbReference type="GeneID" id="118477422"/>
<keyword evidence="2" id="KW-1185">Reference proteome</keyword>
<evidence type="ECO:0000313" key="2">
    <source>
        <dbReference type="Proteomes" id="UP000694888"/>
    </source>
</evidence>
<protein>
    <submittedName>
        <fullName evidence="3">Protein ecdysoneless homolog</fullName>
    </submittedName>
</protein>
<reference evidence="3" key="1">
    <citation type="submission" date="2025-08" db="UniProtKB">
        <authorList>
            <consortium name="RefSeq"/>
        </authorList>
    </citation>
    <scope>IDENTIFICATION</scope>
</reference>
<feature type="region of interest" description="Disordered" evidence="1">
    <location>
        <begin position="60"/>
        <end position="115"/>
    </location>
</feature>
<organism evidence="2 3">
    <name type="scientific">Aplysia californica</name>
    <name type="common">California sea hare</name>
    <dbReference type="NCBI Taxonomy" id="6500"/>
    <lineage>
        <taxon>Eukaryota</taxon>
        <taxon>Metazoa</taxon>
        <taxon>Spiralia</taxon>
        <taxon>Lophotrochozoa</taxon>
        <taxon>Mollusca</taxon>
        <taxon>Gastropoda</taxon>
        <taxon>Heterobranchia</taxon>
        <taxon>Euthyneura</taxon>
        <taxon>Tectipleura</taxon>
        <taxon>Aplysiida</taxon>
        <taxon>Aplysioidea</taxon>
        <taxon>Aplysiidae</taxon>
        <taxon>Aplysia</taxon>
    </lineage>
</organism>
<dbReference type="RefSeq" id="XP_035824735.1">
    <property type="nucleotide sequence ID" value="XM_035968842.1"/>
</dbReference>
<accession>A0ABM1VQP3</accession>
<evidence type="ECO:0000313" key="3">
    <source>
        <dbReference type="RefSeq" id="XP_035824735.1"/>
    </source>
</evidence>
<feature type="compositionally biased region" description="Low complexity" evidence="1">
    <location>
        <begin position="88"/>
        <end position="115"/>
    </location>
</feature>